<sequence>MTNLHVVRVFCGPDGHGGSPLGVMLDGAAIPERTERQRVAAKLGFSETVFVDDAASGLVDIYTPSVRLPFAGYPLVGTGWLLRQEGLGGELLRPEAGDVPAWQDGEFSWISGRAEWVAGKRTQRYGSPAEVDALEVPPPGAGWLYAWAWQDESAGAVRARGFPGRGDGVDEDEATGAAAVVLTGEQGRALDIRQGVASRIRTRPLPEGFIAVGGRVVTHELRSL</sequence>
<dbReference type="RefSeq" id="WP_196195201.1">
    <property type="nucleotide sequence ID" value="NZ_JADPRT010000007.1"/>
</dbReference>
<evidence type="ECO:0000313" key="1">
    <source>
        <dbReference type="EMBL" id="MBF9070032.1"/>
    </source>
</evidence>
<protein>
    <submittedName>
        <fullName evidence="1">PhzF family phenazine biosynthesis protein</fullName>
    </submittedName>
</protein>
<organism evidence="1 2">
    <name type="scientific">Streptacidiphilus fuscans</name>
    <dbReference type="NCBI Taxonomy" id="2789292"/>
    <lineage>
        <taxon>Bacteria</taxon>
        <taxon>Bacillati</taxon>
        <taxon>Actinomycetota</taxon>
        <taxon>Actinomycetes</taxon>
        <taxon>Kitasatosporales</taxon>
        <taxon>Streptomycetaceae</taxon>
        <taxon>Streptacidiphilus</taxon>
    </lineage>
</organism>
<gene>
    <name evidence="1" type="ORF">I2501_18580</name>
</gene>
<dbReference type="GO" id="GO:0003824">
    <property type="term" value="F:catalytic activity"/>
    <property type="evidence" value="ECO:0007669"/>
    <property type="project" value="InterPro"/>
</dbReference>
<comment type="caution">
    <text evidence="1">The sequence shown here is derived from an EMBL/GenBank/DDBJ whole genome shotgun (WGS) entry which is preliminary data.</text>
</comment>
<accession>A0A931B7E0</accession>
<dbReference type="AlphaFoldDB" id="A0A931B7E0"/>
<dbReference type="Proteomes" id="UP000657385">
    <property type="component" value="Unassembled WGS sequence"/>
</dbReference>
<dbReference type="Gene3D" id="3.10.310.10">
    <property type="entry name" value="Diaminopimelate Epimerase, Chain A, domain 1"/>
    <property type="match status" value="1"/>
</dbReference>
<dbReference type="SUPFAM" id="SSF54506">
    <property type="entry name" value="Diaminopimelate epimerase-like"/>
    <property type="match status" value="1"/>
</dbReference>
<dbReference type="EMBL" id="JADPRT010000007">
    <property type="protein sequence ID" value="MBF9070032.1"/>
    <property type="molecule type" value="Genomic_DNA"/>
</dbReference>
<proteinExistence type="predicted"/>
<keyword evidence="2" id="KW-1185">Reference proteome</keyword>
<name>A0A931B7E0_9ACTN</name>
<dbReference type="InterPro" id="IPR003719">
    <property type="entry name" value="Phenazine_PhzF-like"/>
</dbReference>
<reference evidence="1" key="1">
    <citation type="submission" date="2020-11" db="EMBL/GenBank/DDBJ databases">
        <title>Isolation and identification of active actinomycetes.</title>
        <authorList>
            <person name="Yu B."/>
        </authorList>
    </citation>
    <scope>NUCLEOTIDE SEQUENCE</scope>
    <source>
        <strain evidence="1">NEAU-YB345</strain>
    </source>
</reference>
<dbReference type="Pfam" id="PF02567">
    <property type="entry name" value="PhzC-PhzF"/>
    <property type="match status" value="1"/>
</dbReference>
<evidence type="ECO:0000313" key="2">
    <source>
        <dbReference type="Proteomes" id="UP000657385"/>
    </source>
</evidence>